<evidence type="ECO:0000313" key="4">
    <source>
        <dbReference type="Proteomes" id="UP001300692"/>
    </source>
</evidence>
<name>A0ABT3CS80_9BACT</name>
<accession>A0ABT3CS80</accession>
<dbReference type="EMBL" id="JAOYOD010000001">
    <property type="protein sequence ID" value="MCV9386477.1"/>
    <property type="molecule type" value="Genomic_DNA"/>
</dbReference>
<comment type="caution">
    <text evidence="3">The sequence shown here is derived from an EMBL/GenBank/DDBJ whole genome shotgun (WGS) entry which is preliminary data.</text>
</comment>
<proteinExistence type="predicted"/>
<evidence type="ECO:0000256" key="1">
    <source>
        <dbReference type="SAM" id="SignalP"/>
    </source>
</evidence>
<dbReference type="PANTHER" id="PTHR34406">
    <property type="entry name" value="PROTEIN YCEI"/>
    <property type="match status" value="1"/>
</dbReference>
<dbReference type="RefSeq" id="WP_264137271.1">
    <property type="nucleotide sequence ID" value="NZ_JAOYOD010000001.1"/>
</dbReference>
<dbReference type="Proteomes" id="UP001300692">
    <property type="component" value="Unassembled WGS sequence"/>
</dbReference>
<dbReference type="Gene3D" id="2.40.128.110">
    <property type="entry name" value="Lipid/polyisoprenoid-binding, YceI-like"/>
    <property type="match status" value="1"/>
</dbReference>
<reference evidence="3 4" key="1">
    <citation type="submission" date="2022-10" db="EMBL/GenBank/DDBJ databases">
        <title>Comparative genomics and taxonomic characterization of three novel marine species of genus Reichenbachiella exhibiting antioxidant and polysaccharide degradation activities.</title>
        <authorList>
            <person name="Muhammad N."/>
            <person name="Lee Y.-J."/>
            <person name="Ko J."/>
            <person name="Kim S.-G."/>
        </authorList>
    </citation>
    <scope>NUCLEOTIDE SEQUENCE [LARGE SCALE GENOMIC DNA]</scope>
    <source>
        <strain evidence="3 4">ABR2-5</strain>
    </source>
</reference>
<keyword evidence="1" id="KW-0732">Signal</keyword>
<feature type="signal peptide" evidence="1">
    <location>
        <begin position="1"/>
        <end position="19"/>
    </location>
</feature>
<dbReference type="InterPro" id="IPR036761">
    <property type="entry name" value="TTHA0802/YceI-like_sf"/>
</dbReference>
<evidence type="ECO:0000313" key="3">
    <source>
        <dbReference type="EMBL" id="MCV9386477.1"/>
    </source>
</evidence>
<dbReference type="SUPFAM" id="SSF101874">
    <property type="entry name" value="YceI-like"/>
    <property type="match status" value="1"/>
</dbReference>
<organism evidence="3 4">
    <name type="scientific">Reichenbachiella ulvae</name>
    <dbReference type="NCBI Taxonomy" id="2980104"/>
    <lineage>
        <taxon>Bacteria</taxon>
        <taxon>Pseudomonadati</taxon>
        <taxon>Bacteroidota</taxon>
        <taxon>Cytophagia</taxon>
        <taxon>Cytophagales</taxon>
        <taxon>Reichenbachiellaceae</taxon>
        <taxon>Reichenbachiella</taxon>
    </lineage>
</organism>
<keyword evidence="4" id="KW-1185">Reference proteome</keyword>
<dbReference type="Pfam" id="PF04264">
    <property type="entry name" value="YceI"/>
    <property type="match status" value="1"/>
</dbReference>
<feature type="chain" id="PRO_5045327508" evidence="1">
    <location>
        <begin position="20"/>
        <end position="192"/>
    </location>
</feature>
<dbReference type="PANTHER" id="PTHR34406:SF1">
    <property type="entry name" value="PROTEIN YCEI"/>
    <property type="match status" value="1"/>
</dbReference>
<evidence type="ECO:0000259" key="2">
    <source>
        <dbReference type="SMART" id="SM00867"/>
    </source>
</evidence>
<sequence>MRKTIYILIALLCANYSYAQTKWKSDPAHSNIQFEVDHLSISTVTGTFSEFDCNIESKRNTFEGAKIEATVQVNSLSTKNVTRDKHLRENDFFNVKKYPTMTFKSESFVQQSTKEYIITGWLTIRDVTKKISFPAEYSGMAKLGEKTISAFKASFVINRFDFNLTWDDTLDTGSLVVGEDVTVNLNFEFVKI</sequence>
<feature type="domain" description="Lipid/polyisoprenoid-binding YceI-like" evidence="2">
    <location>
        <begin position="22"/>
        <end position="190"/>
    </location>
</feature>
<dbReference type="SMART" id="SM00867">
    <property type="entry name" value="YceI"/>
    <property type="match status" value="1"/>
</dbReference>
<protein>
    <submittedName>
        <fullName evidence="3">YceI family protein</fullName>
    </submittedName>
</protein>
<dbReference type="InterPro" id="IPR007372">
    <property type="entry name" value="Lipid/polyisoprenoid-bd_YceI"/>
</dbReference>
<gene>
    <name evidence="3" type="ORF">N7U62_07370</name>
</gene>